<name>A0A371FAR0_MUCPR</name>
<feature type="non-terminal residue" evidence="2">
    <location>
        <position position="1"/>
    </location>
</feature>
<protein>
    <recommendedName>
        <fullName evidence="1">DUF7745 domain-containing protein</fullName>
    </recommendedName>
</protein>
<organism evidence="2 3">
    <name type="scientific">Mucuna pruriens</name>
    <name type="common">Velvet bean</name>
    <name type="synonym">Dolichos pruriens</name>
    <dbReference type="NCBI Taxonomy" id="157652"/>
    <lineage>
        <taxon>Eukaryota</taxon>
        <taxon>Viridiplantae</taxon>
        <taxon>Streptophyta</taxon>
        <taxon>Embryophyta</taxon>
        <taxon>Tracheophyta</taxon>
        <taxon>Spermatophyta</taxon>
        <taxon>Magnoliopsida</taxon>
        <taxon>eudicotyledons</taxon>
        <taxon>Gunneridae</taxon>
        <taxon>Pentapetalae</taxon>
        <taxon>rosids</taxon>
        <taxon>fabids</taxon>
        <taxon>Fabales</taxon>
        <taxon>Fabaceae</taxon>
        <taxon>Papilionoideae</taxon>
        <taxon>50 kb inversion clade</taxon>
        <taxon>NPAAA clade</taxon>
        <taxon>indigoferoid/millettioid clade</taxon>
        <taxon>Phaseoleae</taxon>
        <taxon>Mucuna</taxon>
    </lineage>
</organism>
<sequence length="241" mass="27659">MVVIWGFLPLEHRDNPIQNDVLRKMIARLLRVPEVEVLRKRQQRSGVKGIPLSYLEERMSILAEFGSWDALADTLGLAVYGVILLPHLNDYIDLAVIDAFIVVREKCLSPMVVVLANTYYSLQRYHGSRGHLICCLPALYIWLISHTFASKRPTHDYPVIFLPTDESISPLHVHGLGIHHVDILRRIRMAWGYTVKKGKELGPQNHGDLTAYQHWLQHRVDMVRIPFSKIKSPICESEETV</sequence>
<evidence type="ECO:0000313" key="3">
    <source>
        <dbReference type="Proteomes" id="UP000257109"/>
    </source>
</evidence>
<dbReference type="AlphaFoldDB" id="A0A371FAR0"/>
<gene>
    <name evidence="2" type="ORF">CR513_44751</name>
</gene>
<dbReference type="EMBL" id="QJKJ01009863">
    <property type="protein sequence ID" value="RDX75370.1"/>
    <property type="molecule type" value="Genomic_DNA"/>
</dbReference>
<evidence type="ECO:0000259" key="1">
    <source>
        <dbReference type="Pfam" id="PF24924"/>
    </source>
</evidence>
<comment type="caution">
    <text evidence="2">The sequence shown here is derived from an EMBL/GenBank/DDBJ whole genome shotgun (WGS) entry which is preliminary data.</text>
</comment>
<dbReference type="OrthoDB" id="1459078at2759"/>
<reference evidence="2" key="1">
    <citation type="submission" date="2018-05" db="EMBL/GenBank/DDBJ databases">
        <title>Draft genome of Mucuna pruriens seed.</title>
        <authorList>
            <person name="Nnadi N.E."/>
            <person name="Vos R."/>
            <person name="Hasami M.H."/>
            <person name="Devisetty U.K."/>
            <person name="Aguiy J.C."/>
        </authorList>
    </citation>
    <scope>NUCLEOTIDE SEQUENCE [LARGE SCALE GENOMIC DNA]</scope>
    <source>
        <strain evidence="2">JCA_2017</strain>
    </source>
</reference>
<feature type="domain" description="DUF7745" evidence="1">
    <location>
        <begin position="21"/>
        <end position="151"/>
    </location>
</feature>
<dbReference type="Proteomes" id="UP000257109">
    <property type="component" value="Unassembled WGS sequence"/>
</dbReference>
<dbReference type="InterPro" id="IPR056647">
    <property type="entry name" value="DUF7745"/>
</dbReference>
<dbReference type="PANTHER" id="PTHR48154:SF1">
    <property type="entry name" value="PROTEIN, PUTATIVE-RELATED"/>
    <property type="match status" value="1"/>
</dbReference>
<evidence type="ECO:0000313" key="2">
    <source>
        <dbReference type="EMBL" id="RDX75370.1"/>
    </source>
</evidence>
<keyword evidence="3" id="KW-1185">Reference proteome</keyword>
<dbReference type="PANTHER" id="PTHR48154">
    <property type="entry name" value="PROTEIN, PUTATIVE-RELATED"/>
    <property type="match status" value="1"/>
</dbReference>
<accession>A0A371FAR0</accession>
<proteinExistence type="predicted"/>
<dbReference type="Pfam" id="PF24924">
    <property type="entry name" value="DUF7745"/>
    <property type="match status" value="1"/>
</dbReference>